<feature type="domain" description="Collectrin-like" evidence="11">
    <location>
        <begin position="24"/>
        <end position="218"/>
    </location>
</feature>
<keyword evidence="8" id="KW-0325">Glycoprotein</keyword>
<evidence type="ECO:0000256" key="10">
    <source>
        <dbReference type="SAM" id="SignalP"/>
    </source>
</evidence>
<evidence type="ECO:0000256" key="4">
    <source>
        <dbReference type="ARBA" id="ARBA00022692"/>
    </source>
</evidence>
<evidence type="ECO:0000256" key="5">
    <source>
        <dbReference type="ARBA" id="ARBA00022729"/>
    </source>
</evidence>
<feature type="signal peptide" evidence="10">
    <location>
        <begin position="1"/>
        <end position="16"/>
    </location>
</feature>
<dbReference type="AlphaFoldDB" id="A0A4Z2B5Z9"/>
<comment type="caution">
    <text evidence="12">The sequence shown here is derived from an EMBL/GenBank/DDBJ whole genome shotgun (WGS) entry which is preliminary data.</text>
</comment>
<dbReference type="PANTHER" id="PTHR46884:SF1">
    <property type="entry name" value="COLLECTRIN"/>
    <property type="match status" value="1"/>
</dbReference>
<sequence>MLDRILLLLCLSPVLAQELCAPGAPDGYKVRISVKTALGDDAYDWNDNEMFLFRASLAYAMRNHLVNQKFEVQNIILCNDTARVSFWFVVTSTQDSSSLVKKEDVEQAVRKSRNRINNAFLLTDSTLEFIDIVPTLAAPVSYETPPWLIVFGVVIGATGAGIIFLLVSTVVQKKRKKNKDVDEEESCDEQMEVKAVDCGSNEGVRNMSFLEDDSLTKM</sequence>
<feature type="transmembrane region" description="Helical" evidence="9">
    <location>
        <begin position="147"/>
        <end position="171"/>
    </location>
</feature>
<reference evidence="12 13" key="1">
    <citation type="submission" date="2019-04" db="EMBL/GenBank/DDBJ databases">
        <title>The sequence and de novo assembly of Takifugu bimaculatus genome using PacBio and Hi-C technologies.</title>
        <authorList>
            <person name="Xu P."/>
            <person name="Liu B."/>
            <person name="Zhou Z."/>
        </authorList>
    </citation>
    <scope>NUCLEOTIDE SEQUENCE [LARGE SCALE GENOMIC DNA]</scope>
    <source>
        <strain evidence="12">TB-2018</strain>
        <tissue evidence="12">Muscle</tissue>
    </source>
</reference>
<comment type="subcellular location">
    <subcellularLocation>
        <location evidence="1">Cell membrane</location>
        <topology evidence="1">Single-pass type I membrane protein</topology>
    </subcellularLocation>
</comment>
<evidence type="ECO:0000256" key="8">
    <source>
        <dbReference type="ARBA" id="ARBA00023180"/>
    </source>
</evidence>
<evidence type="ECO:0000313" key="12">
    <source>
        <dbReference type="EMBL" id="TNM87567.1"/>
    </source>
</evidence>
<evidence type="ECO:0000313" key="13">
    <source>
        <dbReference type="Proteomes" id="UP000516260"/>
    </source>
</evidence>
<dbReference type="PANTHER" id="PTHR46884">
    <property type="entry name" value="COLLECTRIN"/>
    <property type="match status" value="1"/>
</dbReference>
<keyword evidence="2" id="KW-1003">Cell membrane</keyword>
<evidence type="ECO:0000256" key="7">
    <source>
        <dbReference type="ARBA" id="ARBA00023136"/>
    </source>
</evidence>
<dbReference type="Proteomes" id="UP000516260">
    <property type="component" value="Chromosome 6"/>
</dbReference>
<dbReference type="GO" id="GO:0070062">
    <property type="term" value="C:extracellular exosome"/>
    <property type="evidence" value="ECO:0007669"/>
    <property type="project" value="TreeGrafter"/>
</dbReference>
<evidence type="ECO:0000256" key="2">
    <source>
        <dbReference type="ARBA" id="ARBA00022475"/>
    </source>
</evidence>
<dbReference type="InterPro" id="IPR042944">
    <property type="entry name" value="Collectrin"/>
</dbReference>
<feature type="chain" id="PRO_5021491209" description="Collectrin-like domain-containing protein" evidence="10">
    <location>
        <begin position="17"/>
        <end position="218"/>
    </location>
</feature>
<evidence type="ECO:0000256" key="6">
    <source>
        <dbReference type="ARBA" id="ARBA00022989"/>
    </source>
</evidence>
<keyword evidence="5 10" id="KW-0732">Signal</keyword>
<dbReference type="GO" id="GO:0051957">
    <property type="term" value="P:positive regulation of amino acid transport"/>
    <property type="evidence" value="ECO:0007669"/>
    <property type="project" value="TreeGrafter"/>
</dbReference>
<keyword evidence="13" id="KW-1185">Reference proteome</keyword>
<dbReference type="EMBL" id="SWLE01000019">
    <property type="protein sequence ID" value="TNM87567.1"/>
    <property type="molecule type" value="Genomic_DNA"/>
</dbReference>
<dbReference type="GO" id="GO:0005886">
    <property type="term" value="C:plasma membrane"/>
    <property type="evidence" value="ECO:0007669"/>
    <property type="project" value="UniProtKB-SubCell"/>
</dbReference>
<name>A0A4Z2B5Z9_9TELE</name>
<keyword evidence="7 9" id="KW-0472">Membrane</keyword>
<dbReference type="PROSITE" id="PS52010">
    <property type="entry name" value="COLLECTRIN_LIKE"/>
    <property type="match status" value="1"/>
</dbReference>
<gene>
    <name evidence="12" type="ORF">fugu_005788</name>
</gene>
<evidence type="ECO:0000259" key="11">
    <source>
        <dbReference type="PROSITE" id="PS52010"/>
    </source>
</evidence>
<keyword evidence="3" id="KW-0597">Phosphoprotein</keyword>
<proteinExistence type="predicted"/>
<keyword evidence="6 9" id="KW-1133">Transmembrane helix</keyword>
<keyword evidence="4 9" id="KW-0812">Transmembrane</keyword>
<dbReference type="Pfam" id="PF16959">
    <property type="entry name" value="Collectrin"/>
    <property type="match status" value="1"/>
</dbReference>
<accession>A0A4Z2B5Z9</accession>
<evidence type="ECO:0000256" key="9">
    <source>
        <dbReference type="SAM" id="Phobius"/>
    </source>
</evidence>
<organism evidence="12 13">
    <name type="scientific">Takifugu bimaculatus</name>
    <dbReference type="NCBI Taxonomy" id="433685"/>
    <lineage>
        <taxon>Eukaryota</taxon>
        <taxon>Metazoa</taxon>
        <taxon>Chordata</taxon>
        <taxon>Craniata</taxon>
        <taxon>Vertebrata</taxon>
        <taxon>Euteleostomi</taxon>
        <taxon>Actinopterygii</taxon>
        <taxon>Neopterygii</taxon>
        <taxon>Teleostei</taxon>
        <taxon>Neoteleostei</taxon>
        <taxon>Acanthomorphata</taxon>
        <taxon>Eupercaria</taxon>
        <taxon>Tetraodontiformes</taxon>
        <taxon>Tetradontoidea</taxon>
        <taxon>Tetraodontidae</taxon>
        <taxon>Takifugu</taxon>
    </lineage>
</organism>
<dbReference type="InterPro" id="IPR031588">
    <property type="entry name" value="Collectrin_dom"/>
</dbReference>
<evidence type="ECO:0000256" key="1">
    <source>
        <dbReference type="ARBA" id="ARBA00004251"/>
    </source>
</evidence>
<protein>
    <recommendedName>
        <fullName evidence="11">Collectrin-like domain-containing protein</fullName>
    </recommendedName>
</protein>
<evidence type="ECO:0000256" key="3">
    <source>
        <dbReference type="ARBA" id="ARBA00022553"/>
    </source>
</evidence>